<dbReference type="InterPro" id="IPR034829">
    <property type="entry name" value="DnaD-like_sf"/>
</dbReference>
<keyword evidence="5" id="KW-1185">Reference proteome</keyword>
<comment type="similarity">
    <text evidence="1">Belongs to the DnaB/DnaD family.</text>
</comment>
<dbReference type="RefSeq" id="WP_377601273.1">
    <property type="nucleotide sequence ID" value="NZ_JBHUME010000005.1"/>
</dbReference>
<reference evidence="5" key="1">
    <citation type="journal article" date="2019" name="Int. J. Syst. Evol. Microbiol.">
        <title>The Global Catalogue of Microorganisms (GCM) 10K type strain sequencing project: providing services to taxonomists for standard genome sequencing and annotation.</title>
        <authorList>
            <consortium name="The Broad Institute Genomics Platform"/>
            <consortium name="The Broad Institute Genome Sequencing Center for Infectious Disease"/>
            <person name="Wu L."/>
            <person name="Ma J."/>
        </authorList>
    </citation>
    <scope>NUCLEOTIDE SEQUENCE [LARGE SCALE GENOMIC DNA]</scope>
    <source>
        <strain evidence="5">KCTC 3950</strain>
    </source>
</reference>
<dbReference type="InterPro" id="IPR053843">
    <property type="entry name" value="DnaD_N"/>
</dbReference>
<protein>
    <submittedName>
        <fullName evidence="4">DnaD domain protein</fullName>
    </submittedName>
</protein>
<dbReference type="Gene3D" id="1.10.10.630">
    <property type="entry name" value="DnaD domain-like"/>
    <property type="match status" value="1"/>
</dbReference>
<dbReference type="PANTHER" id="PTHR37293">
    <property type="entry name" value="PHAGE REPLICATION PROTEIN-RELATED"/>
    <property type="match status" value="1"/>
</dbReference>
<proteinExistence type="inferred from homology"/>
<organism evidence="4 5">
    <name type="scientific">Paenibacillus gansuensis</name>
    <dbReference type="NCBI Taxonomy" id="306542"/>
    <lineage>
        <taxon>Bacteria</taxon>
        <taxon>Bacillati</taxon>
        <taxon>Bacillota</taxon>
        <taxon>Bacilli</taxon>
        <taxon>Bacillales</taxon>
        <taxon>Paenibacillaceae</taxon>
        <taxon>Paenibacillus</taxon>
    </lineage>
</organism>
<sequence length="234" mass="26843">MSSGTKRMFAQGLFAGLLSGSVSVPYYLLTSYRKMKLSDLEAMVLIQLLAFREKEMNEFPTFEEMQDRLSASGDAVIKALQRLLRDGFIAIDEEVDESSGIQYERYNLEPLYERIAETLAEETAAKAKEEAKSVVTPLKAAAEQAKLTETNVFVMFEREFARPLSPMECETISSWLDQDRYPLELITAALKEAVFAGKLHFRYIDRILLEWSRNRVFTAEQAKEYTQRFRTGSR</sequence>
<dbReference type="Gene3D" id="1.10.10.10">
    <property type="entry name" value="Winged helix-like DNA-binding domain superfamily/Winged helix DNA-binding domain"/>
    <property type="match status" value="1"/>
</dbReference>
<feature type="domain" description="DnaD N-terminal" evidence="3">
    <location>
        <begin position="24"/>
        <end position="123"/>
    </location>
</feature>
<dbReference type="InterPro" id="IPR036388">
    <property type="entry name" value="WH-like_DNA-bd_sf"/>
</dbReference>
<evidence type="ECO:0000259" key="3">
    <source>
        <dbReference type="Pfam" id="PF21984"/>
    </source>
</evidence>
<dbReference type="PANTHER" id="PTHR37293:SF6">
    <property type="entry name" value="DNA REPLICATION PROTEIN DNAD"/>
    <property type="match status" value="1"/>
</dbReference>
<dbReference type="Pfam" id="PF21984">
    <property type="entry name" value="DnaD_N"/>
    <property type="match status" value="1"/>
</dbReference>
<dbReference type="InterPro" id="IPR053162">
    <property type="entry name" value="DnaD"/>
</dbReference>
<feature type="domain" description="DnaB/C C-terminal" evidence="2">
    <location>
        <begin position="155"/>
        <end position="225"/>
    </location>
</feature>
<dbReference type="Pfam" id="PF07261">
    <property type="entry name" value="DnaB_2"/>
    <property type="match status" value="1"/>
</dbReference>
<name>A0ABW5PAT6_9BACL</name>
<accession>A0ABW5PAT6</accession>
<dbReference type="EMBL" id="JBHUME010000005">
    <property type="protein sequence ID" value="MFD2612066.1"/>
    <property type="molecule type" value="Genomic_DNA"/>
</dbReference>
<gene>
    <name evidence="4" type="ORF">ACFSUF_06450</name>
</gene>
<dbReference type="SUPFAM" id="SSF158499">
    <property type="entry name" value="DnaD domain-like"/>
    <property type="match status" value="1"/>
</dbReference>
<dbReference type="InterPro" id="IPR006343">
    <property type="entry name" value="DnaB/C_C"/>
</dbReference>
<evidence type="ECO:0000256" key="1">
    <source>
        <dbReference type="ARBA" id="ARBA00093462"/>
    </source>
</evidence>
<dbReference type="NCBIfam" id="TIGR01446">
    <property type="entry name" value="DnaD_dom"/>
    <property type="match status" value="1"/>
</dbReference>
<evidence type="ECO:0000259" key="2">
    <source>
        <dbReference type="Pfam" id="PF07261"/>
    </source>
</evidence>
<comment type="caution">
    <text evidence="4">The sequence shown here is derived from an EMBL/GenBank/DDBJ whole genome shotgun (WGS) entry which is preliminary data.</text>
</comment>
<dbReference type="Proteomes" id="UP001597541">
    <property type="component" value="Unassembled WGS sequence"/>
</dbReference>
<evidence type="ECO:0000313" key="4">
    <source>
        <dbReference type="EMBL" id="MFD2612066.1"/>
    </source>
</evidence>
<evidence type="ECO:0000313" key="5">
    <source>
        <dbReference type="Proteomes" id="UP001597541"/>
    </source>
</evidence>